<proteinExistence type="predicted"/>
<evidence type="ECO:0000259" key="5">
    <source>
        <dbReference type="PROSITE" id="PS51833"/>
    </source>
</evidence>
<dbReference type="AlphaFoldDB" id="A0A857DMG1"/>
<organism evidence="6 7">
    <name type="scientific">Dehalobacter restrictus</name>
    <dbReference type="NCBI Taxonomy" id="55583"/>
    <lineage>
        <taxon>Bacteria</taxon>
        <taxon>Bacillati</taxon>
        <taxon>Bacillota</taxon>
        <taxon>Clostridia</taxon>
        <taxon>Eubacteriales</taxon>
        <taxon>Desulfitobacteriaceae</taxon>
        <taxon>Dehalobacter</taxon>
    </lineage>
</organism>
<gene>
    <name evidence="6" type="ORF">GQ588_13780</name>
</gene>
<dbReference type="EMBL" id="CP046996">
    <property type="protein sequence ID" value="QHA01632.1"/>
    <property type="molecule type" value="Genomic_DNA"/>
</dbReference>
<evidence type="ECO:0000256" key="2">
    <source>
        <dbReference type="ARBA" id="ARBA00024867"/>
    </source>
</evidence>
<evidence type="ECO:0000256" key="1">
    <source>
        <dbReference type="ARBA" id="ARBA00018672"/>
    </source>
</evidence>
<dbReference type="PANTHER" id="PTHR33525:SF3">
    <property type="entry name" value="RIBONUCLEASE Y"/>
    <property type="match status" value="1"/>
</dbReference>
<dbReference type="PROSITE" id="PS50110">
    <property type="entry name" value="RESPONSE_REGULATORY"/>
    <property type="match status" value="1"/>
</dbReference>
<reference evidence="6 7" key="1">
    <citation type="submission" date="2019-12" db="EMBL/GenBank/DDBJ databases">
        <title>Sequence classification of anaerobic respiratory reductive dehalogenases: First we see many, then we see few.</title>
        <authorList>
            <person name="Molenda O."/>
            <person name="Puentes Jacome L.A."/>
            <person name="Cao X."/>
            <person name="Nesbo C.L."/>
            <person name="Tang S."/>
            <person name="Morson N."/>
            <person name="Patron J."/>
            <person name="Lomheim L."/>
            <person name="Wishart D.S."/>
            <person name="Edwards E.A."/>
        </authorList>
    </citation>
    <scope>NUCLEOTIDE SEQUENCE [LARGE SCALE GENOMIC DNA]</scope>
    <source>
        <strain evidence="6 7">12DCA</strain>
    </source>
</reference>
<dbReference type="GO" id="GO:0000160">
    <property type="term" value="P:phosphorelay signal transduction system"/>
    <property type="evidence" value="ECO:0007669"/>
    <property type="project" value="InterPro"/>
</dbReference>
<accession>A0A857DMG1</accession>
<dbReference type="InterPro" id="IPR013976">
    <property type="entry name" value="HDOD"/>
</dbReference>
<dbReference type="InterPro" id="IPR052340">
    <property type="entry name" value="RNase_Y/CdgJ"/>
</dbReference>
<dbReference type="PANTHER" id="PTHR33525">
    <property type="match status" value="1"/>
</dbReference>
<evidence type="ECO:0000313" key="6">
    <source>
        <dbReference type="EMBL" id="QHA01632.1"/>
    </source>
</evidence>
<dbReference type="Gene3D" id="3.40.50.2300">
    <property type="match status" value="1"/>
</dbReference>
<dbReference type="Gene3D" id="1.10.3210.10">
    <property type="entry name" value="Hypothetical protein af1432"/>
    <property type="match status" value="1"/>
</dbReference>
<evidence type="ECO:0000256" key="3">
    <source>
        <dbReference type="PROSITE-ProRule" id="PRU00169"/>
    </source>
</evidence>
<dbReference type="InterPro" id="IPR011006">
    <property type="entry name" value="CheY-like_superfamily"/>
</dbReference>
<dbReference type="Proteomes" id="UP000430508">
    <property type="component" value="Chromosome"/>
</dbReference>
<feature type="domain" description="Response regulatory" evidence="4">
    <location>
        <begin position="4"/>
        <end position="119"/>
    </location>
</feature>
<comment type="function">
    <text evidence="2">May play the central regulatory role in sporulation. It may be an element of the effector pathway responsible for the activation of sporulation genes in response to nutritional stress. Spo0A may act in concert with spo0H (a sigma factor) to control the expression of some genes that are critical to the sporulation process.</text>
</comment>
<protein>
    <recommendedName>
        <fullName evidence="1">Stage 0 sporulation protein A homolog</fullName>
    </recommendedName>
</protein>
<sequence>MNEAILFVDDENAILRALNRAFFGSGYEVLTAGSGEEALEILQRKKIDLLVTDVKMQGMDGFQLLTQVKEKYPSTIRLVLSGHVDKNMLLKIQQSCLAKHYLFKPWQNKDLLRTIEQIFEVEKILKNRNLLEVINKIEFLPSPQNVFNKFNFLIEQDAGMKEIAKTIESDPSITAKVLQVANSSHLGVKTGSVIQAINYLGLTDVKNIVLSACLHQETKGEKNARYHRDIARLWLHAVTTNTILNVFYQKIHHKKMPESSSMAGLLHDVGKVVLLNNFWYEYMRAVEKNVGNRDLFHYYEQIEFTDISHGEIGGHLLDWWELPYSIVESALFHHCPLDERVIDKEMVALVHLADIYSWKSIYKPESVNVDLQVLDFLGINKDDPDRFLDEAGIRHPM</sequence>
<dbReference type="PROSITE" id="PS51833">
    <property type="entry name" value="HDOD"/>
    <property type="match status" value="1"/>
</dbReference>
<name>A0A857DMG1_9FIRM</name>
<dbReference type="SUPFAM" id="SSF109604">
    <property type="entry name" value="HD-domain/PDEase-like"/>
    <property type="match status" value="1"/>
</dbReference>
<feature type="domain" description="HDOD" evidence="5">
    <location>
        <begin position="140"/>
        <end position="336"/>
    </location>
</feature>
<dbReference type="Pfam" id="PF00072">
    <property type="entry name" value="Response_reg"/>
    <property type="match status" value="1"/>
</dbReference>
<dbReference type="RefSeq" id="WP_158208594.1">
    <property type="nucleotide sequence ID" value="NZ_CP046996.1"/>
</dbReference>
<feature type="modified residue" description="4-aspartylphosphate" evidence="3">
    <location>
        <position position="53"/>
    </location>
</feature>
<dbReference type="Pfam" id="PF08668">
    <property type="entry name" value="HDOD"/>
    <property type="match status" value="1"/>
</dbReference>
<evidence type="ECO:0000313" key="7">
    <source>
        <dbReference type="Proteomes" id="UP000430508"/>
    </source>
</evidence>
<dbReference type="InterPro" id="IPR001789">
    <property type="entry name" value="Sig_transdc_resp-reg_receiver"/>
</dbReference>
<evidence type="ECO:0000259" key="4">
    <source>
        <dbReference type="PROSITE" id="PS50110"/>
    </source>
</evidence>
<dbReference type="CDD" id="cd17569">
    <property type="entry name" value="REC_HupR-like"/>
    <property type="match status" value="1"/>
</dbReference>
<dbReference type="SMART" id="SM00448">
    <property type="entry name" value="REC"/>
    <property type="match status" value="1"/>
</dbReference>
<keyword evidence="3" id="KW-0597">Phosphoprotein</keyword>
<dbReference type="SUPFAM" id="SSF52172">
    <property type="entry name" value="CheY-like"/>
    <property type="match status" value="1"/>
</dbReference>